<protein>
    <submittedName>
        <fullName evidence="1">Uncharacterized protein</fullName>
    </submittedName>
</protein>
<sequence length="98" mass="11797">MSYCGKIRKDKENSYKLEIPRNQFDRIADAFEHQVIDVNGYDADKDTVIFTVSEKQRLWFEKIAKSKKIKWKGKVKANPYYWITEMFLSHNIEQYLVK</sequence>
<organism evidence="1">
    <name type="scientific">marine metagenome</name>
    <dbReference type="NCBI Taxonomy" id="408172"/>
    <lineage>
        <taxon>unclassified sequences</taxon>
        <taxon>metagenomes</taxon>
        <taxon>ecological metagenomes</taxon>
    </lineage>
</organism>
<dbReference type="EMBL" id="UINC01158857">
    <property type="protein sequence ID" value="SVD56625.1"/>
    <property type="molecule type" value="Genomic_DNA"/>
</dbReference>
<accession>A0A382WE43</accession>
<name>A0A382WE43_9ZZZZ</name>
<dbReference type="AlphaFoldDB" id="A0A382WE43"/>
<evidence type="ECO:0000313" key="1">
    <source>
        <dbReference type="EMBL" id="SVD56625.1"/>
    </source>
</evidence>
<gene>
    <name evidence="1" type="ORF">METZ01_LOCUS409479</name>
</gene>
<reference evidence="1" key="1">
    <citation type="submission" date="2018-05" db="EMBL/GenBank/DDBJ databases">
        <authorList>
            <person name="Lanie J.A."/>
            <person name="Ng W.-L."/>
            <person name="Kazmierczak K.M."/>
            <person name="Andrzejewski T.M."/>
            <person name="Davidsen T.M."/>
            <person name="Wayne K.J."/>
            <person name="Tettelin H."/>
            <person name="Glass J.I."/>
            <person name="Rusch D."/>
            <person name="Podicherti R."/>
            <person name="Tsui H.-C.T."/>
            <person name="Winkler M.E."/>
        </authorList>
    </citation>
    <scope>NUCLEOTIDE SEQUENCE</scope>
</reference>
<proteinExistence type="predicted"/>